<dbReference type="STRING" id="1462996.AWM70_21380"/>
<dbReference type="GO" id="GO:0005524">
    <property type="term" value="F:ATP binding"/>
    <property type="evidence" value="ECO:0007669"/>
    <property type="project" value="UniProtKB-KW"/>
</dbReference>
<dbReference type="GO" id="GO:0015087">
    <property type="term" value="F:cobalt ion transmembrane transporter activity"/>
    <property type="evidence" value="ECO:0007669"/>
    <property type="project" value="UniProtKB-ARBA"/>
</dbReference>
<keyword evidence="5" id="KW-0547">Nucleotide-binding</keyword>
<gene>
    <name evidence="10" type="primary">cbiO</name>
    <name evidence="10" type="ORF">AWM70_21380</name>
</gene>
<protein>
    <submittedName>
        <fullName evidence="10">Energy-coupling factor transporter ATPase</fullName>
    </submittedName>
</protein>
<dbReference type="InterPro" id="IPR003439">
    <property type="entry name" value="ABC_transporter-like_ATP-bd"/>
</dbReference>
<dbReference type="GO" id="GO:0042626">
    <property type="term" value="F:ATPase-coupled transmembrane transporter activity"/>
    <property type="evidence" value="ECO:0007669"/>
    <property type="project" value="TreeGrafter"/>
</dbReference>
<keyword evidence="3" id="KW-0813">Transport</keyword>
<keyword evidence="7" id="KW-1278">Translocase</keyword>
<dbReference type="SMART" id="SM00382">
    <property type="entry name" value="AAA"/>
    <property type="match status" value="1"/>
</dbReference>
<comment type="subcellular location">
    <subcellularLocation>
        <location evidence="1">Cell membrane</location>
        <topology evidence="1">Peripheral membrane protein</topology>
    </subcellularLocation>
</comment>
<dbReference type="InterPro" id="IPR017871">
    <property type="entry name" value="ABC_transporter-like_CS"/>
</dbReference>
<dbReference type="GO" id="GO:0043190">
    <property type="term" value="C:ATP-binding cassette (ABC) transporter complex"/>
    <property type="evidence" value="ECO:0007669"/>
    <property type="project" value="TreeGrafter"/>
</dbReference>
<organism evidence="10 11">
    <name type="scientific">Paenibacillus yonginensis</name>
    <dbReference type="NCBI Taxonomy" id="1462996"/>
    <lineage>
        <taxon>Bacteria</taxon>
        <taxon>Bacillati</taxon>
        <taxon>Bacillota</taxon>
        <taxon>Bacilli</taxon>
        <taxon>Bacillales</taxon>
        <taxon>Paenibacillaceae</taxon>
        <taxon>Paenibacillus</taxon>
    </lineage>
</organism>
<dbReference type="GO" id="GO:0016887">
    <property type="term" value="F:ATP hydrolysis activity"/>
    <property type="evidence" value="ECO:0007669"/>
    <property type="project" value="InterPro"/>
</dbReference>
<dbReference type="FunFam" id="3.40.50.300:FF:000224">
    <property type="entry name" value="Energy-coupling factor transporter ATP-binding protein EcfA"/>
    <property type="match status" value="1"/>
</dbReference>
<evidence type="ECO:0000256" key="3">
    <source>
        <dbReference type="ARBA" id="ARBA00022448"/>
    </source>
</evidence>
<evidence type="ECO:0000256" key="5">
    <source>
        <dbReference type="ARBA" id="ARBA00022741"/>
    </source>
</evidence>
<dbReference type="PROSITE" id="PS50893">
    <property type="entry name" value="ABC_TRANSPORTER_2"/>
    <property type="match status" value="1"/>
</dbReference>
<dbReference type="KEGG" id="pyg:AWM70_21380"/>
<dbReference type="EMBL" id="CP014167">
    <property type="protein sequence ID" value="ANS77372.1"/>
    <property type="molecule type" value="Genomic_DNA"/>
</dbReference>
<evidence type="ECO:0000259" key="9">
    <source>
        <dbReference type="PROSITE" id="PS50893"/>
    </source>
</evidence>
<dbReference type="InterPro" id="IPR003593">
    <property type="entry name" value="AAA+_ATPase"/>
</dbReference>
<evidence type="ECO:0000313" key="10">
    <source>
        <dbReference type="EMBL" id="ANS77372.1"/>
    </source>
</evidence>
<dbReference type="InterPro" id="IPR050095">
    <property type="entry name" value="ECF_ABC_transporter_ATP-bd"/>
</dbReference>
<dbReference type="PANTHER" id="PTHR43553:SF24">
    <property type="entry name" value="ENERGY-COUPLING FACTOR TRANSPORTER ATP-BINDING PROTEIN ECFA1"/>
    <property type="match status" value="1"/>
</dbReference>
<evidence type="ECO:0000256" key="1">
    <source>
        <dbReference type="ARBA" id="ARBA00004202"/>
    </source>
</evidence>
<dbReference type="InterPro" id="IPR015856">
    <property type="entry name" value="ABC_transpr_CbiO/EcfA_su"/>
</dbReference>
<evidence type="ECO:0000256" key="2">
    <source>
        <dbReference type="ARBA" id="ARBA00005417"/>
    </source>
</evidence>
<keyword evidence="11" id="KW-1185">Reference proteome</keyword>
<dbReference type="SUPFAM" id="SSF52540">
    <property type="entry name" value="P-loop containing nucleoside triphosphate hydrolases"/>
    <property type="match status" value="1"/>
</dbReference>
<dbReference type="InterPro" id="IPR027417">
    <property type="entry name" value="P-loop_NTPase"/>
</dbReference>
<dbReference type="Proteomes" id="UP000092573">
    <property type="component" value="Chromosome"/>
</dbReference>
<evidence type="ECO:0000256" key="6">
    <source>
        <dbReference type="ARBA" id="ARBA00022840"/>
    </source>
</evidence>
<keyword evidence="8" id="KW-0472">Membrane</keyword>
<sequence>MKFEQLSYAYGKKREYPVLLNAAGSLEAGSWVSLVGPNGCGKSTLAKLLGGLLRPQAGQIWIEGEVLTPLSAHRLCRKVKMVFQNPENQFIGSTVEEDIAFGLEGQCLPRCEMRSRVAEYARKLGIEALLHKHPGELSGGQKQRVAIASVLAMQPKLVIFDEASSMLDEKSRKELLQVLKDLRASGNYTLLSITHDPDEVLQSDRVLVLDNGGIREDLRPEGLFAREDLLAACRLSRPFRIQMQQALGDYGIRLSNSLKDGSLEEILCPLLSRM</sequence>
<dbReference type="CDD" id="cd03225">
    <property type="entry name" value="ABC_cobalt_CbiO_domain1"/>
    <property type="match status" value="1"/>
</dbReference>
<keyword evidence="6" id="KW-0067">ATP-binding</keyword>
<dbReference type="AlphaFoldDB" id="A0A1B1N7G6"/>
<reference evidence="10 11" key="1">
    <citation type="submission" date="2016-01" db="EMBL/GenBank/DDBJ databases">
        <title>Complete Genome Sequence of Paenibacillus yonginensis DCY84, a novel Plant Growth-Promoting Bacteria with Elicitation of Induced Systemic Resistance.</title>
        <authorList>
            <person name="Kim Y.J."/>
            <person name="Yang D.C."/>
            <person name="Sukweenadhi J."/>
        </authorList>
    </citation>
    <scope>NUCLEOTIDE SEQUENCE [LARGE SCALE GENOMIC DNA]</scope>
    <source>
        <strain evidence="10 11">DCY84</strain>
    </source>
</reference>
<name>A0A1B1N7G6_9BACL</name>
<evidence type="ECO:0000256" key="4">
    <source>
        <dbReference type="ARBA" id="ARBA00022475"/>
    </source>
</evidence>
<keyword evidence="4" id="KW-1003">Cell membrane</keyword>
<evidence type="ECO:0000313" key="11">
    <source>
        <dbReference type="Proteomes" id="UP000092573"/>
    </source>
</evidence>
<dbReference type="Pfam" id="PF00005">
    <property type="entry name" value="ABC_tran"/>
    <property type="match status" value="1"/>
</dbReference>
<evidence type="ECO:0000256" key="7">
    <source>
        <dbReference type="ARBA" id="ARBA00022967"/>
    </source>
</evidence>
<dbReference type="PROSITE" id="PS00211">
    <property type="entry name" value="ABC_TRANSPORTER_1"/>
    <property type="match status" value="1"/>
</dbReference>
<accession>A0A1B1N7G6</accession>
<dbReference type="PANTHER" id="PTHR43553">
    <property type="entry name" value="HEAVY METAL TRANSPORTER"/>
    <property type="match status" value="1"/>
</dbReference>
<dbReference type="Gene3D" id="3.40.50.300">
    <property type="entry name" value="P-loop containing nucleotide triphosphate hydrolases"/>
    <property type="match status" value="1"/>
</dbReference>
<comment type="similarity">
    <text evidence="2">Belongs to the ABC transporter superfamily.</text>
</comment>
<evidence type="ECO:0000256" key="8">
    <source>
        <dbReference type="ARBA" id="ARBA00023136"/>
    </source>
</evidence>
<proteinExistence type="inferred from homology"/>
<feature type="domain" description="ABC transporter" evidence="9">
    <location>
        <begin position="1"/>
        <end position="236"/>
    </location>
</feature>